<feature type="domain" description="Peptidase M48" evidence="8">
    <location>
        <begin position="92"/>
        <end position="235"/>
    </location>
</feature>
<dbReference type="Pfam" id="PF01435">
    <property type="entry name" value="Peptidase_M48"/>
    <property type="match status" value="1"/>
</dbReference>
<evidence type="ECO:0000256" key="5">
    <source>
        <dbReference type="ARBA" id="ARBA00023049"/>
    </source>
</evidence>
<dbReference type="CDD" id="cd07326">
    <property type="entry name" value="M56_BlaR1_MecR1_like"/>
    <property type="match status" value="1"/>
</dbReference>
<name>A0ABV8QXP0_9MICC</name>
<keyword evidence="3 6" id="KW-0378">Hydrolase</keyword>
<dbReference type="Proteomes" id="UP001595773">
    <property type="component" value="Unassembled WGS sequence"/>
</dbReference>
<dbReference type="InterPro" id="IPR001915">
    <property type="entry name" value="Peptidase_M48"/>
</dbReference>
<evidence type="ECO:0000256" key="7">
    <source>
        <dbReference type="SAM" id="Phobius"/>
    </source>
</evidence>
<reference evidence="10" key="1">
    <citation type="journal article" date="2019" name="Int. J. Syst. Evol. Microbiol.">
        <title>The Global Catalogue of Microorganisms (GCM) 10K type strain sequencing project: providing services to taxonomists for standard genome sequencing and annotation.</title>
        <authorList>
            <consortium name="The Broad Institute Genomics Platform"/>
            <consortium name="The Broad Institute Genome Sequencing Center for Infectious Disease"/>
            <person name="Wu L."/>
            <person name="Ma J."/>
        </authorList>
    </citation>
    <scope>NUCLEOTIDE SEQUENCE [LARGE SCALE GENOMIC DNA]</scope>
    <source>
        <strain evidence="10">CGMCC 1.10698</strain>
    </source>
</reference>
<evidence type="ECO:0000256" key="3">
    <source>
        <dbReference type="ARBA" id="ARBA00022801"/>
    </source>
</evidence>
<dbReference type="Gene3D" id="3.30.2010.10">
    <property type="entry name" value="Metalloproteases ('zincins'), catalytic domain"/>
    <property type="match status" value="1"/>
</dbReference>
<keyword evidence="10" id="KW-1185">Reference proteome</keyword>
<evidence type="ECO:0000313" key="9">
    <source>
        <dbReference type="EMBL" id="MFC4264931.1"/>
    </source>
</evidence>
<keyword evidence="4 6" id="KW-0862">Zinc</keyword>
<evidence type="ECO:0000256" key="4">
    <source>
        <dbReference type="ARBA" id="ARBA00022833"/>
    </source>
</evidence>
<dbReference type="EMBL" id="JBHSCQ010000005">
    <property type="protein sequence ID" value="MFC4264931.1"/>
    <property type="molecule type" value="Genomic_DNA"/>
</dbReference>
<keyword evidence="2" id="KW-0479">Metal-binding</keyword>
<dbReference type="InterPro" id="IPR052173">
    <property type="entry name" value="Beta-lactam_resp_regulator"/>
</dbReference>
<keyword evidence="5 6" id="KW-0482">Metalloprotease</keyword>
<evidence type="ECO:0000259" key="8">
    <source>
        <dbReference type="Pfam" id="PF01435"/>
    </source>
</evidence>
<dbReference type="PANTHER" id="PTHR34978">
    <property type="entry name" value="POSSIBLE SENSOR-TRANSDUCER PROTEIN BLAR"/>
    <property type="match status" value="1"/>
</dbReference>
<evidence type="ECO:0000256" key="2">
    <source>
        <dbReference type="ARBA" id="ARBA00022723"/>
    </source>
</evidence>
<dbReference type="PANTHER" id="PTHR34978:SF3">
    <property type="entry name" value="SLR0241 PROTEIN"/>
    <property type="match status" value="1"/>
</dbReference>
<keyword evidence="7" id="KW-1133">Transmembrane helix</keyword>
<comment type="cofactor">
    <cofactor evidence="6">
        <name>Zn(2+)</name>
        <dbReference type="ChEBI" id="CHEBI:29105"/>
    </cofactor>
    <text evidence="6">Binds 1 zinc ion per subunit.</text>
</comment>
<sequence length="250" mass="26687">MALWHFLFAAGLCGAAVTMVWSVWVAVDANASSHDHNTANLLPLIMVIAGWASLGVFGATIALVMQRAETMVVDDRDVYGNVATLLDVATYQTLAVSGTKVAFVDVQAPIAFAAPGINVIVISSFVADTLSPRELWAVIEHEHTHLRQRHGWSKRLTRLNSACLPGLMAAEKFERATSMLVELIADDRAVRICGHDAVASALHKLAVLNGNESMQLRADRVAGRRCSGRGTTALAAPDILKALAGEPNGL</sequence>
<proteinExistence type="inferred from homology"/>
<organism evidence="9 10">
    <name type="scientific">Arthrobacter cryoconiti</name>
    <dbReference type="NCBI Taxonomy" id="748907"/>
    <lineage>
        <taxon>Bacteria</taxon>
        <taxon>Bacillati</taxon>
        <taxon>Actinomycetota</taxon>
        <taxon>Actinomycetes</taxon>
        <taxon>Micrococcales</taxon>
        <taxon>Micrococcaceae</taxon>
        <taxon>Arthrobacter</taxon>
    </lineage>
</organism>
<protein>
    <submittedName>
        <fullName evidence="9">M56 family metallopeptidase</fullName>
    </submittedName>
</protein>
<feature type="transmembrane region" description="Helical" evidence="7">
    <location>
        <begin position="41"/>
        <end position="64"/>
    </location>
</feature>
<evidence type="ECO:0000256" key="6">
    <source>
        <dbReference type="RuleBase" id="RU003983"/>
    </source>
</evidence>
<evidence type="ECO:0000313" key="10">
    <source>
        <dbReference type="Proteomes" id="UP001595773"/>
    </source>
</evidence>
<accession>A0ABV8QXP0</accession>
<keyword evidence="7" id="KW-0812">Transmembrane</keyword>
<gene>
    <name evidence="9" type="ORF">ACFOW9_04880</name>
</gene>
<keyword evidence="7" id="KW-0472">Membrane</keyword>
<comment type="caution">
    <text evidence="9">The sequence shown here is derived from an EMBL/GenBank/DDBJ whole genome shotgun (WGS) entry which is preliminary data.</text>
</comment>
<evidence type="ECO:0000256" key="1">
    <source>
        <dbReference type="ARBA" id="ARBA00022670"/>
    </source>
</evidence>
<comment type="similarity">
    <text evidence="6">Belongs to the peptidase M48 family.</text>
</comment>
<keyword evidence="1 6" id="KW-0645">Protease</keyword>